<proteinExistence type="predicted"/>
<dbReference type="Pfam" id="PF00675">
    <property type="entry name" value="Peptidase_M16"/>
    <property type="match status" value="1"/>
</dbReference>
<organism evidence="3">
    <name type="scientific">Melanaphis sacchari</name>
    <dbReference type="NCBI Taxonomy" id="742174"/>
    <lineage>
        <taxon>Eukaryota</taxon>
        <taxon>Metazoa</taxon>
        <taxon>Ecdysozoa</taxon>
        <taxon>Arthropoda</taxon>
        <taxon>Hexapoda</taxon>
        <taxon>Insecta</taxon>
        <taxon>Pterygota</taxon>
        <taxon>Neoptera</taxon>
        <taxon>Paraneoptera</taxon>
        <taxon>Hemiptera</taxon>
        <taxon>Sternorrhyncha</taxon>
        <taxon>Aphidomorpha</taxon>
        <taxon>Aphidoidea</taxon>
        <taxon>Aphididae</taxon>
        <taxon>Aphidini</taxon>
        <taxon>Melanaphis</taxon>
    </lineage>
</organism>
<feature type="domain" description="Peptidase M16 C-terminal" evidence="2">
    <location>
        <begin position="214"/>
        <end position="344"/>
    </location>
</feature>
<reference evidence="3" key="1">
    <citation type="submission" date="2017-10" db="EMBL/GenBank/DDBJ databases">
        <title>Transcriptome Assembly of Sugarcane Aphid Adults.</title>
        <authorList>
            <person name="Scully E.D."/>
            <person name="Palmer N.A."/>
            <person name="Geib S.M."/>
            <person name="Sarath G."/>
            <person name="Sattler S.E."/>
        </authorList>
    </citation>
    <scope>NUCLEOTIDE SEQUENCE</scope>
    <source>
        <tissue evidence="3">Whole body</tissue>
    </source>
</reference>
<protein>
    <submittedName>
        <fullName evidence="3">Uncharacterized protein C05D11.1</fullName>
    </submittedName>
</protein>
<dbReference type="InterPro" id="IPR011249">
    <property type="entry name" value="Metalloenz_LuxS/M16"/>
</dbReference>
<dbReference type="InterPro" id="IPR007863">
    <property type="entry name" value="Peptidase_M16_C"/>
</dbReference>
<dbReference type="SUPFAM" id="SSF63411">
    <property type="entry name" value="LuxS/MPP-like metallohydrolase"/>
    <property type="match status" value="4"/>
</dbReference>
<name>A0A2H8TK84_9HEMI</name>
<evidence type="ECO:0000313" key="3">
    <source>
        <dbReference type="EMBL" id="MBW13698.1"/>
    </source>
</evidence>
<dbReference type="Gene3D" id="3.30.830.10">
    <property type="entry name" value="Metalloenzyme, LuxS/M16 peptidase-like"/>
    <property type="match status" value="4"/>
</dbReference>
<dbReference type="FunFam" id="3.30.830.10:FF:000031">
    <property type="entry name" value="Putative zinc metalloprotease"/>
    <property type="match status" value="1"/>
</dbReference>
<sequence length="1034" mass="118388">MNNKHGGGMAPVDVTLSEKHSARFQLINYSKLELAIPVYKYKCLRTGITIVFGEIEGPLVQGYFTLATEAHDDDGIPHTLEHLIFLGSEDYPFKGVLDLLANRCLASGTNAWTDIDHTCYTVSTAGSEGFLSLLPVYLDHILYPTIKECGFITEVHHITYDAEDAGVVYCEMQGRENTGECIVQRNLLENLYPGKCGYKSETGGIMKNLRESTTNNKIRKYHHAFYRPENLLLLISGKINHSSVFDVLEPFIQKILSKGNRGDYVRPWQSSIEPLTRSLNNAVLFPSDEETNGIISVGFRGPNCLKDYIACDLLLKYLTDTPISPLPKEMVEIEDPFCTDVSFDMASHNEPSITISFENVPIEKMEAEIIPSKLDEVFNKLLVDDNYLDLTRLSTFIERNKLHIWSYLDNYPHEKLSTIIIEDFLYGKTSADLDQKLNKMSILRQIQEEDIMFWKEILKKYLINGNRVIIRGIPSIKKQEELANEEKERVQERQRTLGEEGLKKKAVELLNAKVECETKPPKELLTSLKIPNSKYIQFYPYETFTTKSAKQHSLFKITNSPIYMEADNISCKFVYMYTFINTKDLPMNLRMYLPIMVDLLMNTTVICDGIKIHHTDIIAELEKDIVNWNSEIGTSSSSHFLCGTFSSVISIYFQVEPKKYDKAIKWLHNFLFNTEITKEKFSITLTKIINEVSSYRRDGNHMLKDILRNVIYQNNNNHYACSTLRQHKFLSNLQNKIESEEGWSSVTDDLNSVKMILANPDNIKLHLSADLQILCELKHNASSLLEKLLPPNVEHSKKLFETVFDHEYILPNDECKIRACAVGMGAIESSYFIQVTDCIKDFSHPDIPALLVFLQYFTQLEGPMWKNIRGLGHAYSYSITPRPNEGLLLLHFYRSVNVPAAYRETKNIMESHLINGAVWDMTLFESAKCSVIFEIAEREKSIGDLITQSVLFHFTNLPPNYNRNLIQKISEVTLEELPLIGNKYVMPLFNPSYTRTAMVCPPSKLDDVANEFKKMDIDMTIYRSLEDSILNDVA</sequence>
<dbReference type="InterPro" id="IPR011765">
    <property type="entry name" value="Pept_M16_N"/>
</dbReference>
<dbReference type="PANTHER" id="PTHR43016:SF16">
    <property type="entry name" value="METALLOPROTEASE, PUTATIVE (AFU_ORTHOLOGUE AFUA_4G07610)-RELATED"/>
    <property type="match status" value="1"/>
</dbReference>
<dbReference type="AlphaFoldDB" id="A0A2H8TK84"/>
<dbReference type="OrthoDB" id="4953at2759"/>
<dbReference type="Pfam" id="PF05193">
    <property type="entry name" value="Peptidase_M16_C"/>
    <property type="match status" value="1"/>
</dbReference>
<accession>A0A2H8TK84</accession>
<dbReference type="GO" id="GO:0046872">
    <property type="term" value="F:metal ion binding"/>
    <property type="evidence" value="ECO:0007669"/>
    <property type="project" value="InterPro"/>
</dbReference>
<feature type="domain" description="Peptidase M16 N-terminal" evidence="1">
    <location>
        <begin position="69"/>
        <end position="148"/>
    </location>
</feature>
<dbReference type="PANTHER" id="PTHR43016">
    <property type="entry name" value="PRESEQUENCE PROTEASE"/>
    <property type="match status" value="1"/>
</dbReference>
<evidence type="ECO:0000259" key="2">
    <source>
        <dbReference type="Pfam" id="PF05193"/>
    </source>
</evidence>
<gene>
    <name evidence="3" type="primary">C05D11.1_0</name>
</gene>
<dbReference type="EMBL" id="GFXV01001893">
    <property type="protein sequence ID" value="MBW13698.1"/>
    <property type="molecule type" value="Transcribed_RNA"/>
</dbReference>
<evidence type="ECO:0000259" key="1">
    <source>
        <dbReference type="Pfam" id="PF00675"/>
    </source>
</evidence>
<dbReference type="FunFam" id="3.30.830.10:FF:000015">
    <property type="entry name" value="Putative zinc metalloprotease"/>
    <property type="match status" value="1"/>
</dbReference>